<dbReference type="EMBL" id="AYKF01000088">
    <property type="protein sequence ID" value="ROO28254.1"/>
    <property type="molecule type" value="Genomic_DNA"/>
</dbReference>
<evidence type="ECO:0000256" key="1">
    <source>
        <dbReference type="SAM" id="MobiDB-lite"/>
    </source>
</evidence>
<comment type="caution">
    <text evidence="2">The sequence shown here is derived from an EMBL/GenBank/DDBJ whole genome shotgun (WGS) entry which is preliminary data.</text>
</comment>
<dbReference type="Proteomes" id="UP000285123">
    <property type="component" value="Unassembled WGS sequence"/>
</dbReference>
<dbReference type="Pfam" id="PF14559">
    <property type="entry name" value="TPR_19"/>
    <property type="match status" value="1"/>
</dbReference>
<feature type="compositionally biased region" description="Low complexity" evidence="1">
    <location>
        <begin position="29"/>
        <end position="41"/>
    </location>
</feature>
<gene>
    <name evidence="2" type="ORF">SAHL_10380</name>
</gene>
<name>A0A423PRN2_9GAMM</name>
<reference evidence="2 3" key="1">
    <citation type="submission" date="2013-10" db="EMBL/GenBank/DDBJ databases">
        <title>Salinisphaera halophila YIM 95161 Genome Sequencing.</title>
        <authorList>
            <person name="Lai Q."/>
            <person name="Li C."/>
            <person name="Shao Z."/>
        </authorList>
    </citation>
    <scope>NUCLEOTIDE SEQUENCE [LARGE SCALE GENOMIC DNA]</scope>
    <source>
        <strain evidence="2 3">YIM 95161</strain>
    </source>
</reference>
<accession>A0A423PRN2</accession>
<protein>
    <recommendedName>
        <fullName evidence="4">Tetratricopeptide repeat protein</fullName>
    </recommendedName>
</protein>
<evidence type="ECO:0000313" key="2">
    <source>
        <dbReference type="EMBL" id="ROO28254.1"/>
    </source>
</evidence>
<organism evidence="2 3">
    <name type="scientific">Salinisphaera orenii YIM 95161</name>
    <dbReference type="NCBI Taxonomy" id="1051139"/>
    <lineage>
        <taxon>Bacteria</taxon>
        <taxon>Pseudomonadati</taxon>
        <taxon>Pseudomonadota</taxon>
        <taxon>Gammaproteobacteria</taxon>
        <taxon>Salinisphaerales</taxon>
        <taxon>Salinisphaeraceae</taxon>
        <taxon>Salinisphaera</taxon>
    </lineage>
</organism>
<feature type="region of interest" description="Disordered" evidence="1">
    <location>
        <begin position="1"/>
        <end position="41"/>
    </location>
</feature>
<dbReference type="Gene3D" id="1.25.40.10">
    <property type="entry name" value="Tetratricopeptide repeat domain"/>
    <property type="match status" value="1"/>
</dbReference>
<dbReference type="InterPro" id="IPR011990">
    <property type="entry name" value="TPR-like_helical_dom_sf"/>
</dbReference>
<proteinExistence type="predicted"/>
<sequence length="336" mass="36100">MHVFDSREAPRPWAKSQANTSGPAPINPPVGDDAPAGEPAAPVGALSTLRYHLFGTPNITADWLSRVVSGNQSYSEPTSRAGVAYADGLRAYAEGDYDRARQRIEAALTAAPDTPDYKAGLVAVEAAAGNRDTAQSILDELETAELKYPAPTRLTARLRYLTHAAETLPAEDRLAVFDDLLEQMTPVFAGSSTAVAGALAGRGHALIALERWDEAYTTFQDALAITRELPYHYSTWWSRALIAPRARAAREGGHCDTEAPRLEGTLNLPTLTQQYSTVDSAIAIEATRCLIALDRAADAAPYAKALRIAWDNGVLTDSQRAQIQAISEQLDEQSGA</sequence>
<feature type="compositionally biased region" description="Basic and acidic residues" evidence="1">
    <location>
        <begin position="1"/>
        <end position="10"/>
    </location>
</feature>
<evidence type="ECO:0000313" key="3">
    <source>
        <dbReference type="Proteomes" id="UP000285123"/>
    </source>
</evidence>
<evidence type="ECO:0008006" key="4">
    <source>
        <dbReference type="Google" id="ProtNLM"/>
    </source>
</evidence>
<dbReference type="SUPFAM" id="SSF48452">
    <property type="entry name" value="TPR-like"/>
    <property type="match status" value="1"/>
</dbReference>
<dbReference type="AlphaFoldDB" id="A0A423PRN2"/>